<dbReference type="SUPFAM" id="SSF88723">
    <property type="entry name" value="PIN domain-like"/>
    <property type="match status" value="1"/>
</dbReference>
<organism evidence="2 3">
    <name type="scientific">Litorilinea aerophila</name>
    <dbReference type="NCBI Taxonomy" id="1204385"/>
    <lineage>
        <taxon>Bacteria</taxon>
        <taxon>Bacillati</taxon>
        <taxon>Chloroflexota</taxon>
        <taxon>Caldilineae</taxon>
        <taxon>Caldilineales</taxon>
        <taxon>Caldilineaceae</taxon>
        <taxon>Litorilinea</taxon>
    </lineage>
</organism>
<evidence type="ECO:0000259" key="1">
    <source>
        <dbReference type="Pfam" id="PF01850"/>
    </source>
</evidence>
<reference evidence="2 3" key="1">
    <citation type="submission" date="2019-06" db="EMBL/GenBank/DDBJ databases">
        <title>Genome sequence of Litorilinea aerophila BAA-2444.</title>
        <authorList>
            <person name="Maclea K.S."/>
            <person name="Maurais E.G."/>
            <person name="Iannazzi L.C."/>
        </authorList>
    </citation>
    <scope>NUCLEOTIDE SEQUENCE [LARGE SCALE GENOMIC DNA]</scope>
    <source>
        <strain evidence="2 3">ATCC BAA-2444</strain>
    </source>
</reference>
<dbReference type="Proteomes" id="UP000317371">
    <property type="component" value="Unassembled WGS sequence"/>
</dbReference>
<feature type="domain" description="PIN" evidence="1">
    <location>
        <begin position="6"/>
        <end position="125"/>
    </location>
</feature>
<accession>A0A540V9Z4</accession>
<dbReference type="CDD" id="cd18692">
    <property type="entry name" value="PIN_VapC-like"/>
    <property type="match status" value="1"/>
</dbReference>
<dbReference type="OrthoDB" id="13900at2"/>
<dbReference type="Pfam" id="PF01850">
    <property type="entry name" value="PIN"/>
    <property type="match status" value="1"/>
</dbReference>
<dbReference type="RefSeq" id="WP_141612086.1">
    <property type="nucleotide sequence ID" value="NZ_VIGC02000037.1"/>
</dbReference>
<comment type="caution">
    <text evidence="2">The sequence shown here is derived from an EMBL/GenBank/DDBJ whole genome shotgun (WGS) entry which is preliminary data.</text>
</comment>
<name>A0A540V9Z4_9CHLR</name>
<dbReference type="AlphaFoldDB" id="A0A540V9Z4"/>
<keyword evidence="3" id="KW-1185">Reference proteome</keyword>
<evidence type="ECO:0000313" key="2">
    <source>
        <dbReference type="EMBL" id="TQE93578.1"/>
    </source>
</evidence>
<dbReference type="Gene3D" id="3.40.50.1010">
    <property type="entry name" value="5'-nuclease"/>
    <property type="match status" value="1"/>
</dbReference>
<dbReference type="InterPro" id="IPR029060">
    <property type="entry name" value="PIN-like_dom_sf"/>
</dbReference>
<sequence>MGARALVDTNVLVYAYDRAEPEKQRRALEVLDFLAISGAGAISTQVLSEFFVAVTRKIAAPLSVPDAYDRVKNYLQSWTVLDLTGLIVLEAARGVRDHQFSFWDAQIWATARLNQIPVVFSEDFNVGQVTEGVRFVNPFAEEFQLESWLNQ</sequence>
<dbReference type="InterPro" id="IPR002716">
    <property type="entry name" value="PIN_dom"/>
</dbReference>
<dbReference type="EMBL" id="VIGC01000037">
    <property type="protein sequence ID" value="TQE93578.1"/>
    <property type="molecule type" value="Genomic_DNA"/>
</dbReference>
<gene>
    <name evidence="2" type="ORF">FKZ61_20760</name>
</gene>
<dbReference type="InParanoid" id="A0A540V9Z4"/>
<proteinExistence type="predicted"/>
<protein>
    <submittedName>
        <fullName evidence="2">PIN domain-containing protein</fullName>
    </submittedName>
</protein>
<evidence type="ECO:0000313" key="3">
    <source>
        <dbReference type="Proteomes" id="UP000317371"/>
    </source>
</evidence>